<gene>
    <name evidence="1" type="ORF">B4O97_07045</name>
</gene>
<organism evidence="1 2">
    <name type="scientific">Marispirochaeta aestuarii</name>
    <dbReference type="NCBI Taxonomy" id="1963862"/>
    <lineage>
        <taxon>Bacteria</taxon>
        <taxon>Pseudomonadati</taxon>
        <taxon>Spirochaetota</taxon>
        <taxon>Spirochaetia</taxon>
        <taxon>Spirochaetales</taxon>
        <taxon>Spirochaetaceae</taxon>
        <taxon>Marispirochaeta</taxon>
    </lineage>
</organism>
<dbReference type="STRING" id="1963862.B4O97_07045"/>
<dbReference type="Proteomes" id="UP000192343">
    <property type="component" value="Unassembled WGS sequence"/>
</dbReference>
<dbReference type="AlphaFoldDB" id="A0A1Y1S101"/>
<keyword evidence="2" id="KW-1185">Reference proteome</keyword>
<evidence type="ECO:0000313" key="1">
    <source>
        <dbReference type="EMBL" id="ORC36339.1"/>
    </source>
</evidence>
<comment type="caution">
    <text evidence="1">The sequence shown here is derived from an EMBL/GenBank/DDBJ whole genome shotgun (WGS) entry which is preliminary data.</text>
</comment>
<name>A0A1Y1S101_9SPIO</name>
<accession>A0A1Y1S101</accession>
<protein>
    <submittedName>
        <fullName evidence="1">Uncharacterized protein</fullName>
    </submittedName>
</protein>
<sequence>MQSNRSPGGSGVSKSLLCLLFCLVFQALGAQEYPPVEADIWIELDSAAGDLDPVAFAEARKLADAEARFLLSGMVYGYTFSYRPLDRERGIGEEFILEPTSLIPREALVPVDVRGRGSRAMLLYRYYPGREEYLRISGWLSAAIPSVMGYGEERAVLGHEGKMEAYHRALKEAVREYARPRMRNKPMRLEGELLLIDTPSVSIVAGRYAAKMRCKIILRKTSTYGSY</sequence>
<evidence type="ECO:0000313" key="2">
    <source>
        <dbReference type="Proteomes" id="UP000192343"/>
    </source>
</evidence>
<proteinExistence type="predicted"/>
<dbReference type="OrthoDB" id="370144at2"/>
<dbReference type="RefSeq" id="WP_083049523.1">
    <property type="nucleotide sequence ID" value="NZ_MWQY01000006.1"/>
</dbReference>
<dbReference type="EMBL" id="MWQY01000006">
    <property type="protein sequence ID" value="ORC36339.1"/>
    <property type="molecule type" value="Genomic_DNA"/>
</dbReference>
<reference evidence="1 2" key="1">
    <citation type="submission" date="2017-03" db="EMBL/GenBank/DDBJ databases">
        <title>Draft Genome sequence of Marispirochaeta sp. strain JC444.</title>
        <authorList>
            <person name="Shivani Y."/>
            <person name="Subhash Y."/>
            <person name="Sasikala C."/>
            <person name="Ramana C."/>
        </authorList>
    </citation>
    <scope>NUCLEOTIDE SEQUENCE [LARGE SCALE GENOMIC DNA]</scope>
    <source>
        <strain evidence="1 2">JC444</strain>
    </source>
</reference>